<evidence type="ECO:0000313" key="1">
    <source>
        <dbReference type="EMBL" id="TNN77255.1"/>
    </source>
</evidence>
<protein>
    <submittedName>
        <fullName evidence="1">Uncharacterized protein</fullName>
    </submittedName>
</protein>
<dbReference type="EMBL" id="SRLO01000085">
    <property type="protein sequence ID" value="TNN77255.1"/>
    <property type="molecule type" value="Genomic_DNA"/>
</dbReference>
<sequence length="132" mass="14035">MYSEPLFLFISTRVTNILKTPKQGSTSHGLPPLAEHVVDELGYRLGAAVAPAVGAVLEVLHHAADESREEAGDVVVTLGGRDLLEVAAALLGQAAALVLTHLPGVAQLSVRASRICRRMLWASMKDVRSLMS</sequence>
<keyword evidence="2" id="KW-1185">Reference proteome</keyword>
<accession>A0A4Z2IHT9</accession>
<dbReference type="Proteomes" id="UP000314294">
    <property type="component" value="Unassembled WGS sequence"/>
</dbReference>
<organism evidence="1 2">
    <name type="scientific">Liparis tanakae</name>
    <name type="common">Tanaka's snailfish</name>
    <dbReference type="NCBI Taxonomy" id="230148"/>
    <lineage>
        <taxon>Eukaryota</taxon>
        <taxon>Metazoa</taxon>
        <taxon>Chordata</taxon>
        <taxon>Craniata</taxon>
        <taxon>Vertebrata</taxon>
        <taxon>Euteleostomi</taxon>
        <taxon>Actinopterygii</taxon>
        <taxon>Neopterygii</taxon>
        <taxon>Teleostei</taxon>
        <taxon>Neoteleostei</taxon>
        <taxon>Acanthomorphata</taxon>
        <taxon>Eupercaria</taxon>
        <taxon>Perciformes</taxon>
        <taxon>Cottioidei</taxon>
        <taxon>Cottales</taxon>
        <taxon>Liparidae</taxon>
        <taxon>Liparis</taxon>
    </lineage>
</organism>
<name>A0A4Z2IHT9_9TELE</name>
<gene>
    <name evidence="1" type="ORF">EYF80_012562</name>
</gene>
<reference evidence="1 2" key="1">
    <citation type="submission" date="2019-03" db="EMBL/GenBank/DDBJ databases">
        <title>First draft genome of Liparis tanakae, snailfish: a comprehensive survey of snailfish specific genes.</title>
        <authorList>
            <person name="Kim W."/>
            <person name="Song I."/>
            <person name="Jeong J.-H."/>
            <person name="Kim D."/>
            <person name="Kim S."/>
            <person name="Ryu S."/>
            <person name="Song J.Y."/>
            <person name="Lee S.K."/>
        </authorList>
    </citation>
    <scope>NUCLEOTIDE SEQUENCE [LARGE SCALE GENOMIC DNA]</scope>
    <source>
        <tissue evidence="1">Muscle</tissue>
    </source>
</reference>
<dbReference type="AlphaFoldDB" id="A0A4Z2IHT9"/>
<evidence type="ECO:0000313" key="2">
    <source>
        <dbReference type="Proteomes" id="UP000314294"/>
    </source>
</evidence>
<proteinExistence type="predicted"/>
<comment type="caution">
    <text evidence="1">The sequence shown here is derived from an EMBL/GenBank/DDBJ whole genome shotgun (WGS) entry which is preliminary data.</text>
</comment>